<dbReference type="Proteomes" id="UP000319263">
    <property type="component" value="Chromosome"/>
</dbReference>
<organism evidence="6 7">
    <name type="scientific">Microlunatus elymi</name>
    <dbReference type="NCBI Taxonomy" id="2596828"/>
    <lineage>
        <taxon>Bacteria</taxon>
        <taxon>Bacillati</taxon>
        <taxon>Actinomycetota</taxon>
        <taxon>Actinomycetes</taxon>
        <taxon>Propionibacteriales</taxon>
        <taxon>Propionibacteriaceae</taxon>
        <taxon>Microlunatus</taxon>
    </lineage>
</organism>
<keyword evidence="3" id="KW-0804">Transcription</keyword>
<dbReference type="InterPro" id="IPR001647">
    <property type="entry name" value="HTH_TetR"/>
</dbReference>
<proteinExistence type="predicted"/>
<evidence type="ECO:0000256" key="1">
    <source>
        <dbReference type="ARBA" id="ARBA00023015"/>
    </source>
</evidence>
<name>A0A516Q3J0_9ACTN</name>
<dbReference type="InterPro" id="IPR036271">
    <property type="entry name" value="Tet_transcr_reg_TetR-rel_C_sf"/>
</dbReference>
<dbReference type="Pfam" id="PF00440">
    <property type="entry name" value="TetR_N"/>
    <property type="match status" value="1"/>
</dbReference>
<dbReference type="KEGG" id="mik:FOE78_20705"/>
<sequence>MYDLKYQLCATIPSRAKGGITISPATHEPAVAVRPSAARDRILATATRLFYSVGIRTVGVDRLIAESQVARMTFFRHFPTKDDLVVAFLTAQASAARDELTQIRQTRGPHALLAAVAAGITTATNTDGFRGCEFINTAAEFCNPNHPARVLIAQHRAWVRDQMKDALTALRHPTPSETAEILLMLRTGAIVAASLEGLTDTSKLEQTWSTLINQTSAHQPRSAHPTSQD</sequence>
<accession>A0A516Q3J0</accession>
<evidence type="ECO:0000313" key="7">
    <source>
        <dbReference type="Proteomes" id="UP000319263"/>
    </source>
</evidence>
<evidence type="ECO:0000256" key="3">
    <source>
        <dbReference type="ARBA" id="ARBA00023163"/>
    </source>
</evidence>
<dbReference type="OrthoDB" id="4214267at2"/>
<dbReference type="AlphaFoldDB" id="A0A516Q3J0"/>
<keyword evidence="1" id="KW-0805">Transcription regulation</keyword>
<feature type="domain" description="HTH tetR-type" evidence="5">
    <location>
        <begin position="36"/>
        <end position="96"/>
    </location>
</feature>
<keyword evidence="2 4" id="KW-0238">DNA-binding</keyword>
<protein>
    <submittedName>
        <fullName evidence="6">TetR/AcrR family transcriptional regulator</fullName>
    </submittedName>
</protein>
<dbReference type="EMBL" id="CP041692">
    <property type="protein sequence ID" value="QDP97995.1"/>
    <property type="molecule type" value="Genomic_DNA"/>
</dbReference>
<keyword evidence="7" id="KW-1185">Reference proteome</keyword>
<dbReference type="SUPFAM" id="SSF48498">
    <property type="entry name" value="Tetracyclin repressor-like, C-terminal domain"/>
    <property type="match status" value="1"/>
</dbReference>
<reference evidence="6 7" key="1">
    <citation type="submission" date="2019-07" db="EMBL/GenBank/DDBJ databases">
        <title>Microlunatus dokdonensis sp. nov. isolated from the rhizospheric soil of the wild plant Elymus tsukushiensis.</title>
        <authorList>
            <person name="Ghim S.-Y."/>
            <person name="Hwang Y.-J."/>
            <person name="Son J.-S."/>
            <person name="Shin J.-H."/>
        </authorList>
    </citation>
    <scope>NUCLEOTIDE SEQUENCE [LARGE SCALE GENOMIC DNA]</scope>
    <source>
        <strain evidence="6 7">KUDC0627</strain>
    </source>
</reference>
<gene>
    <name evidence="6" type="ORF">FOE78_20705</name>
</gene>
<evidence type="ECO:0000256" key="2">
    <source>
        <dbReference type="ARBA" id="ARBA00023125"/>
    </source>
</evidence>
<dbReference type="SUPFAM" id="SSF46689">
    <property type="entry name" value="Homeodomain-like"/>
    <property type="match status" value="1"/>
</dbReference>
<evidence type="ECO:0000259" key="5">
    <source>
        <dbReference type="PROSITE" id="PS50977"/>
    </source>
</evidence>
<dbReference type="PROSITE" id="PS50977">
    <property type="entry name" value="HTH_TETR_2"/>
    <property type="match status" value="1"/>
</dbReference>
<feature type="DNA-binding region" description="H-T-H motif" evidence="4">
    <location>
        <begin position="59"/>
        <end position="78"/>
    </location>
</feature>
<dbReference type="PANTHER" id="PTHR47506">
    <property type="entry name" value="TRANSCRIPTIONAL REGULATORY PROTEIN"/>
    <property type="match status" value="1"/>
</dbReference>
<evidence type="ECO:0000256" key="4">
    <source>
        <dbReference type="PROSITE-ProRule" id="PRU00335"/>
    </source>
</evidence>
<dbReference type="InterPro" id="IPR009057">
    <property type="entry name" value="Homeodomain-like_sf"/>
</dbReference>
<dbReference type="GO" id="GO:0003677">
    <property type="term" value="F:DNA binding"/>
    <property type="evidence" value="ECO:0007669"/>
    <property type="project" value="UniProtKB-UniRule"/>
</dbReference>
<evidence type="ECO:0000313" key="6">
    <source>
        <dbReference type="EMBL" id="QDP97995.1"/>
    </source>
</evidence>
<dbReference type="PANTHER" id="PTHR47506:SF1">
    <property type="entry name" value="HTH-TYPE TRANSCRIPTIONAL REGULATOR YJDC"/>
    <property type="match status" value="1"/>
</dbReference>
<dbReference type="Gene3D" id="1.10.357.10">
    <property type="entry name" value="Tetracycline Repressor, domain 2"/>
    <property type="match status" value="1"/>
</dbReference>